<feature type="domain" description="LarA-like N-terminal" evidence="1">
    <location>
        <begin position="8"/>
        <end position="197"/>
    </location>
</feature>
<name>A0A257LTN4_UNCW3</name>
<proteinExistence type="predicted"/>
<evidence type="ECO:0000313" key="3">
    <source>
        <dbReference type="Proteomes" id="UP000216312"/>
    </source>
</evidence>
<dbReference type="Proteomes" id="UP000216312">
    <property type="component" value="Unassembled WGS sequence"/>
</dbReference>
<accession>A0A257LTN4</accession>
<dbReference type="EMBL" id="NMUJ01000028">
    <property type="protein sequence ID" value="OYV03015.1"/>
    <property type="molecule type" value="Genomic_DNA"/>
</dbReference>
<comment type="caution">
    <text evidence="2">The sequence shown here is derived from an EMBL/GenBank/DDBJ whole genome shotgun (WGS) entry which is preliminary data.</text>
</comment>
<dbReference type="Gene3D" id="3.40.50.11440">
    <property type="match status" value="1"/>
</dbReference>
<protein>
    <recommendedName>
        <fullName evidence="1">LarA-like N-terminal domain-containing protein</fullName>
    </recommendedName>
</protein>
<evidence type="ECO:0000313" key="2">
    <source>
        <dbReference type="EMBL" id="OYV03015.1"/>
    </source>
</evidence>
<dbReference type="AlphaFoldDB" id="A0A257LTN4"/>
<dbReference type="PANTHER" id="PTHR33171:SF17">
    <property type="entry name" value="LARA-LIKE N-TERMINAL DOMAIN-CONTAINING PROTEIN"/>
    <property type="match status" value="1"/>
</dbReference>
<dbReference type="PANTHER" id="PTHR33171">
    <property type="entry name" value="LAR_N DOMAIN-CONTAINING PROTEIN"/>
    <property type="match status" value="1"/>
</dbReference>
<dbReference type="InterPro" id="IPR018657">
    <property type="entry name" value="LarA-like_N"/>
</dbReference>
<dbReference type="GO" id="GO:0050043">
    <property type="term" value="F:lactate racemase activity"/>
    <property type="evidence" value="ECO:0007669"/>
    <property type="project" value="InterPro"/>
</dbReference>
<gene>
    <name evidence="2" type="ORF">CGW93_02885</name>
</gene>
<organism evidence="2 3">
    <name type="scientific">candidate division WOR-3 bacterium 4484_18</name>
    <dbReference type="NCBI Taxonomy" id="2020626"/>
    <lineage>
        <taxon>Bacteria</taxon>
        <taxon>Bacteria division WOR-3</taxon>
    </lineage>
</organism>
<dbReference type="Pfam" id="PF09861">
    <property type="entry name" value="Lar_N"/>
    <property type="match status" value="1"/>
</dbReference>
<evidence type="ECO:0000259" key="1">
    <source>
        <dbReference type="Pfam" id="PF09861"/>
    </source>
</evidence>
<reference evidence="3" key="1">
    <citation type="submission" date="2017-07" db="EMBL/GenBank/DDBJ databases">
        <title>Novel pathways for hydrocarbon cycling and metabolic interdependencies in hydrothermal sediment communities.</title>
        <authorList>
            <person name="Dombrowski N."/>
            <person name="Seitz K."/>
            <person name="Teske A."/>
            <person name="Baker B."/>
        </authorList>
    </citation>
    <scope>NUCLEOTIDE SEQUENCE [LARGE SCALE GENOMIC DNA]</scope>
</reference>
<dbReference type="InterPro" id="IPR048068">
    <property type="entry name" value="LarA-like"/>
</dbReference>
<sequence>MHIELPYGEHDKQVAELPDSWQVEFAYPNEVPTRDELSVLQEALAHPIDAPPIREFLNTGKLLFVVNDHTRPTPSAKVLELLKPHLTNKELHFLIATGIHRRSNPTELHRILGDFYETSQDRIYFNDSENKPDYRFIGTTSRGTPVLVHKCLFEFPRVVVITSVEPHYFAGFTGGRKSILPGITAYETIEANHKLALLPDSSKQLPLHAKSSSPP</sequence>